<evidence type="ECO:0000256" key="10">
    <source>
        <dbReference type="ARBA" id="ARBA00023239"/>
    </source>
</evidence>
<comment type="similarity">
    <text evidence="2">Belongs to the DNA photolyase class-2 family.</text>
</comment>
<dbReference type="SUPFAM" id="SSF52425">
    <property type="entry name" value="Cryptochrome/photolyase, N-terminal domain"/>
    <property type="match status" value="1"/>
</dbReference>
<evidence type="ECO:0000256" key="6">
    <source>
        <dbReference type="ARBA" id="ARBA00022763"/>
    </source>
</evidence>
<dbReference type="PROSITE" id="PS01084">
    <property type="entry name" value="DNA_PHOTOLYASES_2_2"/>
    <property type="match status" value="1"/>
</dbReference>
<evidence type="ECO:0000256" key="5">
    <source>
        <dbReference type="ARBA" id="ARBA00022630"/>
    </source>
</evidence>
<keyword evidence="7" id="KW-0274">FAD</keyword>
<evidence type="ECO:0000256" key="1">
    <source>
        <dbReference type="ARBA" id="ARBA00001974"/>
    </source>
</evidence>
<dbReference type="Pfam" id="PF00875">
    <property type="entry name" value="DNA_photolyase"/>
    <property type="match status" value="1"/>
</dbReference>
<dbReference type="GO" id="GO:0000719">
    <property type="term" value="P:photoreactive repair"/>
    <property type="evidence" value="ECO:0007669"/>
    <property type="project" value="TreeGrafter"/>
</dbReference>
<evidence type="ECO:0000256" key="12">
    <source>
        <dbReference type="ARBA" id="ARBA00033999"/>
    </source>
</evidence>
<evidence type="ECO:0000256" key="3">
    <source>
        <dbReference type="ARBA" id="ARBA00013149"/>
    </source>
</evidence>
<dbReference type="Proteomes" id="UP000184251">
    <property type="component" value="Unassembled WGS sequence"/>
</dbReference>
<dbReference type="FunFam" id="1.10.579.10:FF:000002">
    <property type="entry name" value="Deoxyribodipyrimidine photolyase"/>
    <property type="match status" value="1"/>
</dbReference>
<evidence type="ECO:0000256" key="2">
    <source>
        <dbReference type="ARBA" id="ARBA00006409"/>
    </source>
</evidence>
<dbReference type="InterPro" id="IPR014729">
    <property type="entry name" value="Rossmann-like_a/b/a_fold"/>
</dbReference>
<dbReference type="Gene3D" id="3.40.50.620">
    <property type="entry name" value="HUPs"/>
    <property type="match status" value="1"/>
</dbReference>
<dbReference type="EC" id="4.1.99.3" evidence="3"/>
<keyword evidence="6" id="KW-0227">DNA damage</keyword>
<reference evidence="14 15" key="1">
    <citation type="submission" date="2016-11" db="EMBL/GenBank/DDBJ databases">
        <authorList>
            <person name="Jaros S."/>
            <person name="Januszkiewicz K."/>
            <person name="Wedrychowicz H."/>
        </authorList>
    </citation>
    <scope>NUCLEOTIDE SEQUENCE [LARGE SCALE GENOMIC DNA]</scope>
    <source>
        <strain evidence="14 15">DSM 14828</strain>
    </source>
</reference>
<evidence type="ECO:0000256" key="4">
    <source>
        <dbReference type="ARBA" id="ARBA00014046"/>
    </source>
</evidence>
<feature type="domain" description="Photolyase/cryptochrome alpha/beta" evidence="13">
    <location>
        <begin position="17"/>
        <end position="147"/>
    </location>
</feature>
<dbReference type="GO" id="GO:0003677">
    <property type="term" value="F:DNA binding"/>
    <property type="evidence" value="ECO:0007669"/>
    <property type="project" value="UniProtKB-KW"/>
</dbReference>
<protein>
    <recommendedName>
        <fullName evidence="4">Deoxyribodipyrimidine photo-lyase</fullName>
        <ecNumber evidence="3">4.1.99.3</ecNumber>
    </recommendedName>
    <alternativeName>
        <fullName evidence="11">DNA photolyase</fullName>
    </alternativeName>
</protein>
<evidence type="ECO:0000313" key="14">
    <source>
        <dbReference type="EMBL" id="SHE33022.1"/>
    </source>
</evidence>
<dbReference type="PANTHER" id="PTHR10211:SF0">
    <property type="entry name" value="DEOXYRIBODIPYRIMIDINE PHOTO-LYASE"/>
    <property type="match status" value="1"/>
</dbReference>
<dbReference type="InterPro" id="IPR052219">
    <property type="entry name" value="Photolyase_Class-2"/>
</dbReference>
<dbReference type="GO" id="GO:0003904">
    <property type="term" value="F:deoxyribodipyrimidine photo-lyase activity"/>
    <property type="evidence" value="ECO:0007669"/>
    <property type="project" value="UniProtKB-EC"/>
</dbReference>
<keyword evidence="10 14" id="KW-0456">Lyase</keyword>
<dbReference type="AlphaFoldDB" id="A0A1M4SLI8"/>
<evidence type="ECO:0000256" key="8">
    <source>
        <dbReference type="ARBA" id="ARBA00023125"/>
    </source>
</evidence>
<dbReference type="PROSITE" id="PS51645">
    <property type="entry name" value="PHR_CRY_ALPHA_BETA"/>
    <property type="match status" value="1"/>
</dbReference>
<dbReference type="FunFam" id="3.40.50.620:FF:000110">
    <property type="entry name" value="Deoxyribodipyrimidine photolyase"/>
    <property type="match status" value="1"/>
</dbReference>
<dbReference type="NCBIfam" id="TIGR00591">
    <property type="entry name" value="phr2"/>
    <property type="match status" value="1"/>
</dbReference>
<comment type="cofactor">
    <cofactor evidence="1">
        <name>FAD</name>
        <dbReference type="ChEBI" id="CHEBI:57692"/>
    </cofactor>
</comment>
<dbReference type="InterPro" id="IPR008148">
    <property type="entry name" value="DNA_photolyase_2"/>
</dbReference>
<dbReference type="Gene3D" id="1.10.579.10">
    <property type="entry name" value="DNA Cyclobutane Dipyrimidine Photolyase, subunit A, domain 3"/>
    <property type="match status" value="1"/>
</dbReference>
<keyword evidence="8" id="KW-0238">DNA-binding</keyword>
<evidence type="ECO:0000256" key="7">
    <source>
        <dbReference type="ARBA" id="ARBA00022827"/>
    </source>
</evidence>
<evidence type="ECO:0000259" key="13">
    <source>
        <dbReference type="PROSITE" id="PS51645"/>
    </source>
</evidence>
<dbReference type="InterPro" id="IPR036134">
    <property type="entry name" value="Crypto/Photolyase_FAD-like_sf"/>
</dbReference>
<dbReference type="EMBL" id="FQTU01000001">
    <property type="protein sequence ID" value="SHE33022.1"/>
    <property type="molecule type" value="Genomic_DNA"/>
</dbReference>
<evidence type="ECO:0000256" key="9">
    <source>
        <dbReference type="ARBA" id="ARBA00023204"/>
    </source>
</evidence>
<keyword evidence="15" id="KW-1185">Reference proteome</keyword>
<dbReference type="OrthoDB" id="9772484at2"/>
<dbReference type="InterPro" id="IPR006050">
    <property type="entry name" value="DNA_photolyase_N"/>
</dbReference>
<dbReference type="InterPro" id="IPR032673">
    <property type="entry name" value="DNA_photolyase_2_CS"/>
</dbReference>
<name>A0A1M4SLI8_9FIRM</name>
<keyword evidence="5" id="KW-0285">Flavoprotein</keyword>
<dbReference type="SUPFAM" id="SSF48173">
    <property type="entry name" value="Cryptochrome/photolyase FAD-binding domain"/>
    <property type="match status" value="1"/>
</dbReference>
<dbReference type="RefSeq" id="WP_073269289.1">
    <property type="nucleotide sequence ID" value="NZ_FQTU01000001.1"/>
</dbReference>
<dbReference type="PROSITE" id="PS01083">
    <property type="entry name" value="DNA_PHOTOLYASES_2_1"/>
    <property type="match status" value="1"/>
</dbReference>
<keyword evidence="9" id="KW-0234">DNA repair</keyword>
<organism evidence="14 15">
    <name type="scientific">Alkalibacter saccharofermentans DSM 14828</name>
    <dbReference type="NCBI Taxonomy" id="1120975"/>
    <lineage>
        <taxon>Bacteria</taxon>
        <taxon>Bacillati</taxon>
        <taxon>Bacillota</taxon>
        <taxon>Clostridia</taxon>
        <taxon>Eubacteriales</taxon>
        <taxon>Eubacteriaceae</taxon>
        <taxon>Alkalibacter</taxon>
    </lineage>
</organism>
<sequence>MDRRSRLLKNGNNKGGSHIVYWMSRDQRTEDNWALLYAQNAAIKESKSMSVVFCLYPDYPRAQREHFDFMLAGLLECQEKLKKHNIPMHIIEGNPSEIIPYYLESANASLLVSDFSPLKINLDWKTEINKRIDIPHVEVDTRNIVPCFVASDKKEYGAYTIRPKIHKLLDIYLKKIPKLLIHPIDFVPPECFKIRLYDTPHATTLSVLNSGSCEAMKVFNDFIQHKLKNYHLRNDPNAGAESNLSKFLHFGQISSQRIALEVINSGIPDNGFLEELIIRRELADNFCYYEKNYDSVESFPDWAKNTLELHKNDTREYIYDISELESSATHDDLWNAAQNQMRCTGYMNGYMRMYWAKKILEWSPSAEKALEACILLNDRYMMDGRDPNGYAGIAWSIGGVHDRAWKERAIFGKIRYMNYNGCKRKFDIEKYIRSYI</sequence>
<comment type="catalytic activity">
    <reaction evidence="12">
        <text>cyclobutadipyrimidine (in DNA) = 2 pyrimidine residues (in DNA).</text>
        <dbReference type="EC" id="4.1.99.3"/>
    </reaction>
</comment>
<evidence type="ECO:0000256" key="11">
    <source>
        <dbReference type="ARBA" id="ARBA00031671"/>
    </source>
</evidence>
<dbReference type="PANTHER" id="PTHR10211">
    <property type="entry name" value="DEOXYRIBODIPYRIMIDINE PHOTOLYASE"/>
    <property type="match status" value="1"/>
</dbReference>
<dbReference type="InterPro" id="IPR036155">
    <property type="entry name" value="Crypto/Photolyase_N_sf"/>
</dbReference>
<proteinExistence type="inferred from homology"/>
<gene>
    <name evidence="14" type="ORF">SAMN02746064_00303</name>
</gene>
<accession>A0A1M4SLI8</accession>
<dbReference type="Gene3D" id="1.25.40.80">
    <property type="match status" value="1"/>
</dbReference>
<evidence type="ECO:0000313" key="15">
    <source>
        <dbReference type="Proteomes" id="UP000184251"/>
    </source>
</evidence>
<dbReference type="STRING" id="1120975.SAMN02746064_00303"/>